<proteinExistence type="predicted"/>
<dbReference type="PANTHER" id="PTHR40547">
    <property type="entry name" value="SLL0298 PROTEIN"/>
    <property type="match status" value="1"/>
</dbReference>
<evidence type="ECO:0000259" key="2">
    <source>
        <dbReference type="Pfam" id="PF09835"/>
    </source>
</evidence>
<dbReference type="Proteomes" id="UP000637720">
    <property type="component" value="Unassembled WGS sequence"/>
</dbReference>
<dbReference type="EMBL" id="BMOF01000016">
    <property type="protein sequence ID" value="GGJ98516.1"/>
    <property type="molecule type" value="Genomic_DNA"/>
</dbReference>
<keyword evidence="1" id="KW-0812">Transmembrane</keyword>
<feature type="transmembrane region" description="Helical" evidence="1">
    <location>
        <begin position="63"/>
        <end position="81"/>
    </location>
</feature>
<evidence type="ECO:0000256" key="1">
    <source>
        <dbReference type="SAM" id="Phobius"/>
    </source>
</evidence>
<keyword evidence="1" id="KW-0472">Membrane</keyword>
<reference evidence="3" key="2">
    <citation type="submission" date="2020-09" db="EMBL/GenBank/DDBJ databases">
        <authorList>
            <person name="Sun Q."/>
            <person name="Ohkuma M."/>
        </authorList>
    </citation>
    <scope>NUCLEOTIDE SEQUENCE</scope>
    <source>
        <strain evidence="3">JCM 14719</strain>
    </source>
</reference>
<comment type="caution">
    <text evidence="3">The sequence shown here is derived from an EMBL/GenBank/DDBJ whole genome shotgun (WGS) entry which is preliminary data.</text>
</comment>
<dbReference type="InterPro" id="IPR018639">
    <property type="entry name" value="DUF2062"/>
</dbReference>
<reference evidence="3" key="1">
    <citation type="journal article" date="2014" name="Int. J. Syst. Evol. Microbiol.">
        <title>Complete genome sequence of Corynebacterium casei LMG S-19264T (=DSM 44701T), isolated from a smear-ripened cheese.</title>
        <authorList>
            <consortium name="US DOE Joint Genome Institute (JGI-PGF)"/>
            <person name="Walter F."/>
            <person name="Albersmeier A."/>
            <person name="Kalinowski J."/>
            <person name="Ruckert C."/>
        </authorList>
    </citation>
    <scope>NUCLEOTIDE SEQUENCE</scope>
    <source>
        <strain evidence="3">JCM 14719</strain>
    </source>
</reference>
<dbReference type="Pfam" id="PF09835">
    <property type="entry name" value="DUF2062"/>
    <property type="match status" value="1"/>
</dbReference>
<organism evidence="3 4">
    <name type="scientific">Calditerricola satsumensis</name>
    <dbReference type="NCBI Taxonomy" id="373054"/>
    <lineage>
        <taxon>Bacteria</taxon>
        <taxon>Bacillati</taxon>
        <taxon>Bacillota</taxon>
        <taxon>Bacilli</taxon>
        <taxon>Bacillales</taxon>
        <taxon>Bacillaceae</taxon>
        <taxon>Calditerricola</taxon>
    </lineage>
</organism>
<sequence>MNKLYRRLRLECLKLLRTPGAPSKVARGFSVGLFVEFITLPTLGAAFVLLFPLSSLFRGSVPASLIGFVFGKVILPPFLLLNFNLGRLLLGQQAIENAEGGFTFAFIKQHWLAFFLGSAISGAVVALLGFALVYWLLVTSRRNRRRGKRARSVARVGVNVSENGGE</sequence>
<keyword evidence="1" id="KW-1133">Transmembrane helix</keyword>
<name>A0A8J3BCS4_9BACI</name>
<dbReference type="PANTHER" id="PTHR40547:SF1">
    <property type="entry name" value="SLL0298 PROTEIN"/>
    <property type="match status" value="1"/>
</dbReference>
<gene>
    <name evidence="3" type="ORF">GCM10007043_10630</name>
</gene>
<evidence type="ECO:0000313" key="4">
    <source>
        <dbReference type="Proteomes" id="UP000637720"/>
    </source>
</evidence>
<feature type="domain" description="DUF2062" evidence="2">
    <location>
        <begin position="6"/>
        <end position="145"/>
    </location>
</feature>
<protein>
    <recommendedName>
        <fullName evidence="2">DUF2062 domain-containing protein</fullName>
    </recommendedName>
</protein>
<dbReference type="AlphaFoldDB" id="A0A8J3BCS4"/>
<feature type="transmembrane region" description="Helical" evidence="1">
    <location>
        <begin position="111"/>
        <end position="138"/>
    </location>
</feature>
<feature type="transmembrane region" description="Helical" evidence="1">
    <location>
        <begin position="29"/>
        <end position="51"/>
    </location>
</feature>
<evidence type="ECO:0000313" key="3">
    <source>
        <dbReference type="EMBL" id="GGJ98516.1"/>
    </source>
</evidence>
<keyword evidence="4" id="KW-1185">Reference proteome</keyword>
<dbReference type="RefSeq" id="WP_054670240.1">
    <property type="nucleotide sequence ID" value="NZ_BMOF01000016.1"/>
</dbReference>
<accession>A0A8J3BCS4</accession>